<dbReference type="GO" id="GO:0016020">
    <property type="term" value="C:membrane"/>
    <property type="evidence" value="ECO:0007669"/>
    <property type="project" value="UniProtKB-SubCell"/>
</dbReference>
<accession>A0A3P6UHN3</accession>
<keyword evidence="6" id="KW-0325">Glycoprotein</keyword>
<comment type="subcellular location">
    <subcellularLocation>
        <location evidence="1">Membrane</location>
    </subcellularLocation>
</comment>
<dbReference type="EMBL" id="UYRU01042760">
    <property type="protein sequence ID" value="VDK77704.1"/>
    <property type="molecule type" value="Genomic_DNA"/>
</dbReference>
<proteinExistence type="inferred from homology"/>
<keyword evidence="3 7" id="KW-0812">Transmembrane</keyword>
<dbReference type="AlphaFoldDB" id="A0A3P6UHN3"/>
<protein>
    <submittedName>
        <fullName evidence="8">Uncharacterized protein</fullName>
    </submittedName>
</protein>
<dbReference type="Proteomes" id="UP000281553">
    <property type="component" value="Unassembled WGS sequence"/>
</dbReference>
<dbReference type="GO" id="GO:0005737">
    <property type="term" value="C:cytoplasm"/>
    <property type="evidence" value="ECO:0007669"/>
    <property type="project" value="TreeGrafter"/>
</dbReference>
<evidence type="ECO:0000256" key="6">
    <source>
        <dbReference type="ARBA" id="ARBA00023180"/>
    </source>
</evidence>
<dbReference type="PANTHER" id="PTHR11923">
    <property type="entry name" value="SCAVENGER RECEPTOR CLASS B TYPE-1 SR-B1"/>
    <property type="match status" value="1"/>
</dbReference>
<keyword evidence="4 7" id="KW-1133">Transmembrane helix</keyword>
<organism evidence="8 9">
    <name type="scientific">Dibothriocephalus latus</name>
    <name type="common">Fish tapeworm</name>
    <name type="synonym">Diphyllobothrium latum</name>
    <dbReference type="NCBI Taxonomy" id="60516"/>
    <lineage>
        <taxon>Eukaryota</taxon>
        <taxon>Metazoa</taxon>
        <taxon>Spiralia</taxon>
        <taxon>Lophotrochozoa</taxon>
        <taxon>Platyhelminthes</taxon>
        <taxon>Cestoda</taxon>
        <taxon>Eucestoda</taxon>
        <taxon>Diphyllobothriidea</taxon>
        <taxon>Diphyllobothriidae</taxon>
        <taxon>Dibothriocephalus</taxon>
    </lineage>
</organism>
<evidence type="ECO:0000313" key="8">
    <source>
        <dbReference type="EMBL" id="VDK77704.1"/>
    </source>
</evidence>
<evidence type="ECO:0000256" key="3">
    <source>
        <dbReference type="ARBA" id="ARBA00022692"/>
    </source>
</evidence>
<evidence type="ECO:0000256" key="1">
    <source>
        <dbReference type="ARBA" id="ARBA00004370"/>
    </source>
</evidence>
<sequence length="394" mass="44752">MSMDFLMQPSDKGLLKFWFFNVTNADKIGPLVKPKLQAIGPYVYRERTKPFDFRWSSDGKYTSLTYSIEVTYEFEKTLSVGDSENDVLFTAKIPDIVTFKGNYLNNEYRLTHCNFYPLKIVNAFTPPDVTVGSYRDIFAEQLCRSITFKVTDTLPHPSFEHFKVLKMSLLPETFHSAIDYPPNRKYLLNSTVGPEVPPTGVVDLSKCLAVGNLQVPIFGSLPFFRDASVEVSEKVDFLTTPPLGSDIDLKVEPQTGLILEGSTRLQFNIYSRGSKNRGVFREFPDDIFLPIAYASTYQVGSKEEVEKLHYLLDFLPNVLMNLLLSLLCIALLAIVSALTIFYVLLNRVGITFTYLFFILRSKIYLQKIFGDDDARSPVCNSNSKWVEQVAACLR</sequence>
<dbReference type="GO" id="GO:0005044">
    <property type="term" value="F:scavenger receptor activity"/>
    <property type="evidence" value="ECO:0007669"/>
    <property type="project" value="TreeGrafter"/>
</dbReference>
<feature type="transmembrane region" description="Helical" evidence="7">
    <location>
        <begin position="310"/>
        <end position="334"/>
    </location>
</feature>
<gene>
    <name evidence="8" type="ORF">DILT_LOCUS2883</name>
</gene>
<evidence type="ECO:0000256" key="4">
    <source>
        <dbReference type="ARBA" id="ARBA00022989"/>
    </source>
</evidence>
<dbReference type="PRINTS" id="PR01609">
    <property type="entry name" value="CD36FAMILY"/>
</dbReference>
<reference evidence="8 9" key="1">
    <citation type="submission" date="2018-11" db="EMBL/GenBank/DDBJ databases">
        <authorList>
            <consortium name="Pathogen Informatics"/>
        </authorList>
    </citation>
    <scope>NUCLEOTIDE SEQUENCE [LARGE SCALE GENOMIC DNA]</scope>
</reference>
<comment type="similarity">
    <text evidence="2">Belongs to the CD36 family.</text>
</comment>
<evidence type="ECO:0000256" key="5">
    <source>
        <dbReference type="ARBA" id="ARBA00023136"/>
    </source>
</evidence>
<evidence type="ECO:0000256" key="2">
    <source>
        <dbReference type="ARBA" id="ARBA00010532"/>
    </source>
</evidence>
<dbReference type="Pfam" id="PF01130">
    <property type="entry name" value="CD36"/>
    <property type="match status" value="2"/>
</dbReference>
<dbReference type="PANTHER" id="PTHR11923:SF114">
    <property type="entry name" value="FI02050P-RELATED"/>
    <property type="match status" value="1"/>
</dbReference>
<keyword evidence="5 7" id="KW-0472">Membrane</keyword>
<evidence type="ECO:0000313" key="9">
    <source>
        <dbReference type="Proteomes" id="UP000281553"/>
    </source>
</evidence>
<evidence type="ECO:0000256" key="7">
    <source>
        <dbReference type="SAM" id="Phobius"/>
    </source>
</evidence>
<name>A0A3P6UHN3_DIBLA</name>
<dbReference type="OrthoDB" id="6254507at2759"/>
<keyword evidence="9" id="KW-1185">Reference proteome</keyword>
<dbReference type="InterPro" id="IPR002159">
    <property type="entry name" value="CD36_fam"/>
</dbReference>